<organism evidence="1 2">
    <name type="scientific">Microthlaspi erraticum</name>
    <dbReference type="NCBI Taxonomy" id="1685480"/>
    <lineage>
        <taxon>Eukaryota</taxon>
        <taxon>Viridiplantae</taxon>
        <taxon>Streptophyta</taxon>
        <taxon>Embryophyta</taxon>
        <taxon>Tracheophyta</taxon>
        <taxon>Spermatophyta</taxon>
        <taxon>Magnoliopsida</taxon>
        <taxon>eudicotyledons</taxon>
        <taxon>Gunneridae</taxon>
        <taxon>Pentapetalae</taxon>
        <taxon>rosids</taxon>
        <taxon>malvids</taxon>
        <taxon>Brassicales</taxon>
        <taxon>Brassicaceae</taxon>
        <taxon>Coluteocarpeae</taxon>
        <taxon>Microthlaspi</taxon>
    </lineage>
</organism>
<dbReference type="Proteomes" id="UP000467841">
    <property type="component" value="Unassembled WGS sequence"/>
</dbReference>
<proteinExistence type="predicted"/>
<sequence>MDSTNPFSYGTSYTDLLTSQASGFSQGIDLGSAEDPFYSQSPHAPVVEEETDKERRVRRKWGSGEDSVLISAWLNTSKDPITGKQQKAGTFWKRITVFFNSSPNMAGLQPRDHTVLKQRWQKINGLVCKFVGAYEAAKSQKSNGQNENDTLKLAHQIFDNDHHSAFTLEYAWKLLRNDQKWCEMYNTKTGGSSKRLRGDVSSPVVLEDVNEAMARPMGVKASKAKAKKGTKGSETISVEQYESMSAERKQDLAMRQRLSKHAVLDSLLAKKEPLSEKEIALKEKLLDFMLLD</sequence>
<name>A0A6D2HJR1_9BRAS</name>
<dbReference type="PANTHER" id="PTHR45023:SF4">
    <property type="entry name" value="GLYCINE-RICH PROTEIN-RELATED"/>
    <property type="match status" value="1"/>
</dbReference>
<gene>
    <name evidence="1" type="ORF">MERR_LOCUS3887</name>
</gene>
<keyword evidence="2" id="KW-1185">Reference proteome</keyword>
<evidence type="ECO:0000313" key="1">
    <source>
        <dbReference type="EMBL" id="CAA7016652.1"/>
    </source>
</evidence>
<reference evidence="1" key="1">
    <citation type="submission" date="2020-01" db="EMBL/GenBank/DDBJ databases">
        <authorList>
            <person name="Mishra B."/>
        </authorList>
    </citation>
    <scope>NUCLEOTIDE SEQUENCE [LARGE SCALE GENOMIC DNA]</scope>
</reference>
<accession>A0A6D2HJR1</accession>
<evidence type="ECO:0008006" key="3">
    <source>
        <dbReference type="Google" id="ProtNLM"/>
    </source>
</evidence>
<dbReference type="AlphaFoldDB" id="A0A6D2HJR1"/>
<dbReference type="OrthoDB" id="1114158at2759"/>
<dbReference type="PANTHER" id="PTHR45023">
    <property type="match status" value="1"/>
</dbReference>
<protein>
    <recommendedName>
        <fullName evidence="3">No apical meristem-associated C-terminal domain-containing protein</fullName>
    </recommendedName>
</protein>
<dbReference type="EMBL" id="CACVBM020000244">
    <property type="protein sequence ID" value="CAA7016652.1"/>
    <property type="molecule type" value="Genomic_DNA"/>
</dbReference>
<comment type="caution">
    <text evidence="1">The sequence shown here is derived from an EMBL/GenBank/DDBJ whole genome shotgun (WGS) entry which is preliminary data.</text>
</comment>
<evidence type="ECO:0000313" key="2">
    <source>
        <dbReference type="Proteomes" id="UP000467841"/>
    </source>
</evidence>